<accession>A0ABY4RME7</accession>
<dbReference type="InterPro" id="IPR005119">
    <property type="entry name" value="LysR_subst-bd"/>
</dbReference>
<dbReference type="InterPro" id="IPR000847">
    <property type="entry name" value="LysR_HTH_N"/>
</dbReference>
<name>A0ABY4RME7_9BACL</name>
<dbReference type="CDD" id="cd05466">
    <property type="entry name" value="PBP2_LTTR_substrate"/>
    <property type="match status" value="1"/>
</dbReference>
<organism evidence="6 7">
    <name type="scientific">Paenibacillus konkukensis</name>
    <dbReference type="NCBI Taxonomy" id="2020716"/>
    <lineage>
        <taxon>Bacteria</taxon>
        <taxon>Bacillati</taxon>
        <taxon>Bacillota</taxon>
        <taxon>Bacilli</taxon>
        <taxon>Bacillales</taxon>
        <taxon>Paenibacillaceae</taxon>
        <taxon>Paenibacillus</taxon>
    </lineage>
</organism>
<dbReference type="InterPro" id="IPR036388">
    <property type="entry name" value="WH-like_DNA-bd_sf"/>
</dbReference>
<evidence type="ECO:0000313" key="6">
    <source>
        <dbReference type="EMBL" id="UQZ82619.1"/>
    </source>
</evidence>
<keyword evidence="7" id="KW-1185">Reference proteome</keyword>
<comment type="similarity">
    <text evidence="1">Belongs to the LysR transcriptional regulatory family.</text>
</comment>
<dbReference type="PANTHER" id="PTHR30126">
    <property type="entry name" value="HTH-TYPE TRANSCRIPTIONAL REGULATOR"/>
    <property type="match status" value="1"/>
</dbReference>
<dbReference type="Gene3D" id="1.10.10.10">
    <property type="entry name" value="Winged helix-like DNA-binding domain superfamily/Winged helix DNA-binding domain"/>
    <property type="match status" value="1"/>
</dbReference>
<dbReference type="PANTHER" id="PTHR30126:SF64">
    <property type="entry name" value="HTH-TYPE TRANSCRIPTIONAL REGULATOR CITR"/>
    <property type="match status" value="1"/>
</dbReference>
<dbReference type="PRINTS" id="PR00039">
    <property type="entry name" value="HTHLYSR"/>
</dbReference>
<dbReference type="EMBL" id="CP027059">
    <property type="protein sequence ID" value="UQZ82619.1"/>
    <property type="molecule type" value="Genomic_DNA"/>
</dbReference>
<evidence type="ECO:0000256" key="2">
    <source>
        <dbReference type="ARBA" id="ARBA00023015"/>
    </source>
</evidence>
<proteinExistence type="inferred from homology"/>
<evidence type="ECO:0000256" key="4">
    <source>
        <dbReference type="ARBA" id="ARBA00023163"/>
    </source>
</evidence>
<keyword evidence="3" id="KW-0238">DNA-binding</keyword>
<dbReference type="InterPro" id="IPR036390">
    <property type="entry name" value="WH_DNA-bd_sf"/>
</dbReference>
<reference evidence="6" key="1">
    <citation type="submission" date="2018-02" db="EMBL/GenBank/DDBJ databases">
        <authorList>
            <person name="Kim S.-K."/>
            <person name="Jung H.-I."/>
            <person name="Lee S.-W."/>
        </authorList>
    </citation>
    <scope>NUCLEOTIDE SEQUENCE</scope>
    <source>
        <strain evidence="6">SK3146</strain>
    </source>
</reference>
<protein>
    <submittedName>
        <fullName evidence="6">HTH-type transcriptional regulator CynR</fullName>
    </submittedName>
</protein>
<evidence type="ECO:0000256" key="1">
    <source>
        <dbReference type="ARBA" id="ARBA00009437"/>
    </source>
</evidence>
<dbReference type="Pfam" id="PF03466">
    <property type="entry name" value="LysR_substrate"/>
    <property type="match status" value="1"/>
</dbReference>
<evidence type="ECO:0000259" key="5">
    <source>
        <dbReference type="PROSITE" id="PS50931"/>
    </source>
</evidence>
<dbReference type="PROSITE" id="PS50931">
    <property type="entry name" value="HTH_LYSR"/>
    <property type="match status" value="1"/>
</dbReference>
<keyword evidence="4" id="KW-0804">Transcription</keyword>
<dbReference type="Proteomes" id="UP001057134">
    <property type="component" value="Chromosome"/>
</dbReference>
<reference evidence="6" key="2">
    <citation type="journal article" date="2021" name="J Anim Sci Technol">
        <title>Complete genome sequence of Paenibacillus konkukensis sp. nov. SK3146 as a potential probiotic strain.</title>
        <authorList>
            <person name="Jung H.I."/>
            <person name="Park S."/>
            <person name="Niu K.M."/>
            <person name="Lee S.W."/>
            <person name="Kothari D."/>
            <person name="Yi K.J."/>
            <person name="Kim S.K."/>
        </authorList>
    </citation>
    <scope>NUCLEOTIDE SEQUENCE</scope>
    <source>
        <strain evidence="6">SK3146</strain>
    </source>
</reference>
<dbReference type="Gene3D" id="3.40.190.290">
    <property type="match status" value="1"/>
</dbReference>
<evidence type="ECO:0000313" key="7">
    <source>
        <dbReference type="Proteomes" id="UP001057134"/>
    </source>
</evidence>
<dbReference type="Pfam" id="PF00126">
    <property type="entry name" value="HTH_1"/>
    <property type="match status" value="1"/>
</dbReference>
<keyword evidence="2" id="KW-0805">Transcription regulation</keyword>
<evidence type="ECO:0000256" key="3">
    <source>
        <dbReference type="ARBA" id="ARBA00023125"/>
    </source>
</evidence>
<sequence length="301" mass="32966">MQSMNLEWYRIFLYTARSGSLTKAAQQLHITQPSVSYAIKQLEDALGAKLFDRLSKGVALTREGQSLYDYVEQSFAILDAGEKRLQSLQRLAAGELRIGASGPVIRHMLLPSLDRFHAAYPDVRIRLTQGKTAEISGKLQEGSLDLGMVHLPLADPELAVRPLFSIQDCFVVGEAYRKLAQAGRPVAAIRLAELPLLLLSPGSSTRRFVEGWLQTQGVAAEADIELGSMDMLVEMARRGYGAAFVTRAFVRRELAGGQLFELPLAEPIPPRMIGVASRKAASLPLAAERFMTMLAEAAISE</sequence>
<dbReference type="SUPFAM" id="SSF46785">
    <property type="entry name" value="Winged helix' DNA-binding domain"/>
    <property type="match status" value="1"/>
</dbReference>
<gene>
    <name evidence="6" type="primary">cynR_1</name>
    <name evidence="6" type="ORF">SK3146_01777</name>
</gene>
<feature type="domain" description="HTH lysR-type" evidence="5">
    <location>
        <begin position="4"/>
        <end position="61"/>
    </location>
</feature>
<dbReference type="SUPFAM" id="SSF53850">
    <property type="entry name" value="Periplasmic binding protein-like II"/>
    <property type="match status" value="1"/>
</dbReference>